<evidence type="ECO:0000256" key="2">
    <source>
        <dbReference type="SAM" id="Phobius"/>
    </source>
</evidence>
<dbReference type="HOGENOM" id="CLU_010354_3_0_1"/>
<accession>H3GHH5</accession>
<reference evidence="3" key="2">
    <citation type="submission" date="2015-06" db="UniProtKB">
        <authorList>
            <consortium name="EnsemblProtists"/>
        </authorList>
    </citation>
    <scope>IDENTIFICATION</scope>
    <source>
        <strain evidence="3">Pr102</strain>
    </source>
</reference>
<feature type="transmembrane region" description="Helical" evidence="2">
    <location>
        <begin position="159"/>
        <end position="178"/>
    </location>
</feature>
<dbReference type="Proteomes" id="UP000005238">
    <property type="component" value="Unassembled WGS sequence"/>
</dbReference>
<protein>
    <submittedName>
        <fullName evidence="3">Uncharacterized protein</fullName>
    </submittedName>
</protein>
<feature type="transmembrane region" description="Helical" evidence="2">
    <location>
        <begin position="69"/>
        <end position="92"/>
    </location>
</feature>
<dbReference type="OMA" id="RMMFATT"/>
<keyword evidence="2" id="KW-0812">Transmembrane</keyword>
<dbReference type="EMBL" id="DS566009">
    <property type="status" value="NOT_ANNOTATED_CDS"/>
    <property type="molecule type" value="Genomic_DNA"/>
</dbReference>
<organism evidence="3 4">
    <name type="scientific">Phytophthora ramorum</name>
    <name type="common">Sudden oak death agent</name>
    <dbReference type="NCBI Taxonomy" id="164328"/>
    <lineage>
        <taxon>Eukaryota</taxon>
        <taxon>Sar</taxon>
        <taxon>Stramenopiles</taxon>
        <taxon>Oomycota</taxon>
        <taxon>Peronosporomycetes</taxon>
        <taxon>Peronosporales</taxon>
        <taxon>Peronosporaceae</taxon>
        <taxon>Phytophthora</taxon>
    </lineage>
</organism>
<keyword evidence="2" id="KW-0472">Membrane</keyword>
<feature type="transmembrane region" description="Helical" evidence="2">
    <location>
        <begin position="345"/>
        <end position="367"/>
    </location>
</feature>
<feature type="transmembrane region" description="Helical" evidence="2">
    <location>
        <begin position="190"/>
        <end position="213"/>
    </location>
</feature>
<proteinExistence type="predicted"/>
<evidence type="ECO:0000313" key="4">
    <source>
        <dbReference type="Proteomes" id="UP000005238"/>
    </source>
</evidence>
<dbReference type="InParanoid" id="H3GHH5"/>
<dbReference type="VEuPathDB" id="FungiDB:KRP22_10648"/>
<keyword evidence="4" id="KW-1185">Reference proteome</keyword>
<feature type="region of interest" description="Disordered" evidence="1">
    <location>
        <begin position="280"/>
        <end position="339"/>
    </location>
</feature>
<dbReference type="AlphaFoldDB" id="H3GHH5"/>
<reference evidence="4" key="1">
    <citation type="journal article" date="2006" name="Science">
        <title>Phytophthora genome sequences uncover evolutionary origins and mechanisms of pathogenesis.</title>
        <authorList>
            <person name="Tyler B.M."/>
            <person name="Tripathy S."/>
            <person name="Zhang X."/>
            <person name="Dehal P."/>
            <person name="Jiang R.H."/>
            <person name="Aerts A."/>
            <person name="Arredondo F.D."/>
            <person name="Baxter L."/>
            <person name="Bensasson D."/>
            <person name="Beynon J.L."/>
            <person name="Chapman J."/>
            <person name="Damasceno C.M."/>
            <person name="Dorrance A.E."/>
            <person name="Dou D."/>
            <person name="Dickerman A.W."/>
            <person name="Dubchak I.L."/>
            <person name="Garbelotto M."/>
            <person name="Gijzen M."/>
            <person name="Gordon S.G."/>
            <person name="Govers F."/>
            <person name="Grunwald N.J."/>
            <person name="Huang W."/>
            <person name="Ivors K.L."/>
            <person name="Jones R.W."/>
            <person name="Kamoun S."/>
            <person name="Krampis K."/>
            <person name="Lamour K.H."/>
            <person name="Lee M.K."/>
            <person name="McDonald W.H."/>
            <person name="Medina M."/>
            <person name="Meijer H.J."/>
            <person name="Nordberg E.K."/>
            <person name="Maclean D.J."/>
            <person name="Ospina-Giraldo M.D."/>
            <person name="Morris P.F."/>
            <person name="Phuntumart V."/>
            <person name="Putnam N.H."/>
            <person name="Rash S."/>
            <person name="Rose J.K."/>
            <person name="Sakihama Y."/>
            <person name="Salamov A.A."/>
            <person name="Savidor A."/>
            <person name="Scheuring C.F."/>
            <person name="Smith B.M."/>
            <person name="Sobral B.W."/>
            <person name="Terry A."/>
            <person name="Torto-Alalibo T.A."/>
            <person name="Win J."/>
            <person name="Xu Z."/>
            <person name="Zhang H."/>
            <person name="Grigoriev I.V."/>
            <person name="Rokhsar D.S."/>
            <person name="Boore J.L."/>
        </authorList>
    </citation>
    <scope>NUCLEOTIDE SEQUENCE [LARGE SCALE GENOMIC DNA]</scope>
    <source>
        <strain evidence="4">Pr102</strain>
    </source>
</reference>
<dbReference type="EnsemblProtists" id="Phyra75384">
    <property type="protein sequence ID" value="Phyra75384"/>
    <property type="gene ID" value="Phyra75384"/>
</dbReference>
<name>H3GHH5_PHYRM</name>
<sequence length="671" mass="73293">MVKTTSGGGGQPVLRLPPIVFYLTWIVMIEFHVACVVYLIVIAGAYLAMTTDEHAAYAPLWSDTGFKHFKAFAAIYFAIAALHVIQVLRVFYLSIRNKRLVLHCDQSKACCQSECKESKLGNWCFDAFFAAREMVVVGCLSYQAYQSSKWVPRVELNNLNAAILIIACWLTPMLQILLRKSTGLSRAVSILSSFVCCTFLAKVMQSLLFIAYADVFKMDDMTFATKMIFDPTFLAVLAPENRMMFATTVGDFISRFLPLLGSFVSLVMLAGVISRRDEKVTPTSCTTNGKVDPSQNVTVETLDAPDGATPPAHLETGTSNVSKASEESRTAENTSQTSTKNPGCALPFIVIKFLFIVWGILVLAFHLKAQSQHKTKPTGCFSATRPWFSSKVSCLAFSFDCAVQRAMSPTNEAIEALNLDPEALGSLNFVRCPALNVPSVIQSFPQLHSVHIFTSALYSWESDAALVQEFHPRLKNVMLVSVKLAAFPEGLMGVLPYSMVNLQFFATTLPSVPSDLGTKWGVGRTPIGRVGFEYGMLAAVPPEIFQLPVKSLSLAGNFFLAMLPQLAKVPANTFLPQLTLDGTPLMMLPAAIDPTFTIGDLSMEGTKLTVLPDWTKTQVLSKMHMYGSAFCLASSADKIAASNSICATSRWGTTMPKSPIELLNTAYGITS</sequence>
<feature type="transmembrane region" description="Helical" evidence="2">
    <location>
        <begin position="252"/>
        <end position="273"/>
    </location>
</feature>
<feature type="transmembrane region" description="Helical" evidence="2">
    <location>
        <begin position="20"/>
        <end position="48"/>
    </location>
</feature>
<keyword evidence="2" id="KW-1133">Transmembrane helix</keyword>
<feature type="compositionally biased region" description="Polar residues" evidence="1">
    <location>
        <begin position="281"/>
        <end position="299"/>
    </location>
</feature>
<evidence type="ECO:0000256" key="1">
    <source>
        <dbReference type="SAM" id="MobiDB-lite"/>
    </source>
</evidence>
<dbReference type="eggNOG" id="ENOG502RD3C">
    <property type="taxonomic scope" value="Eukaryota"/>
</dbReference>
<dbReference type="VEuPathDB" id="FungiDB:KRP23_3095"/>
<evidence type="ECO:0000313" key="3">
    <source>
        <dbReference type="EnsemblProtists" id="Phyra75384"/>
    </source>
</evidence>